<dbReference type="Proteomes" id="UP000192929">
    <property type="component" value="Unassembled WGS sequence"/>
</dbReference>
<gene>
    <name evidence="1" type="ORF">SAMN06296028_11055</name>
</gene>
<dbReference type="RefSeq" id="WP_240505687.1">
    <property type="nucleotide sequence ID" value="NZ_FXAC01000010.1"/>
</dbReference>
<dbReference type="EMBL" id="FXAC01000010">
    <property type="protein sequence ID" value="SMF12071.1"/>
    <property type="molecule type" value="Genomic_DNA"/>
</dbReference>
<proteinExistence type="predicted"/>
<keyword evidence="2" id="KW-1185">Reference proteome</keyword>
<accession>A0A1X7DAW1</accession>
<reference evidence="2" key="1">
    <citation type="submission" date="2017-04" db="EMBL/GenBank/DDBJ databases">
        <authorList>
            <person name="Varghese N."/>
            <person name="Submissions S."/>
        </authorList>
    </citation>
    <scope>NUCLEOTIDE SEQUENCE [LARGE SCALE GENOMIC DNA]</scope>
    <source>
        <strain evidence="2">NIO-1021</strain>
    </source>
</reference>
<dbReference type="GO" id="GO:0016020">
    <property type="term" value="C:membrane"/>
    <property type="evidence" value="ECO:0007669"/>
    <property type="project" value="InterPro"/>
</dbReference>
<dbReference type="GO" id="GO:0042925">
    <property type="term" value="F:benzoate transmembrane transporter activity"/>
    <property type="evidence" value="ECO:0007669"/>
    <property type="project" value="InterPro"/>
</dbReference>
<protein>
    <submittedName>
        <fullName evidence="1">Benzoate membrane transport protein</fullName>
    </submittedName>
</protein>
<dbReference type="InterPro" id="IPR004711">
    <property type="entry name" value="Benzoate_Transporter"/>
</dbReference>
<name>A0A1X7DAW1_9MICC</name>
<evidence type="ECO:0000313" key="2">
    <source>
        <dbReference type="Proteomes" id="UP000192929"/>
    </source>
</evidence>
<sequence length="48" mass="4655">MVAALVSLVPGATGLFGKLLAAVPQPITAGLLAGVLLPFAMRVAPAVA</sequence>
<dbReference type="Pfam" id="PF03594">
    <property type="entry name" value="BenE"/>
    <property type="match status" value="1"/>
</dbReference>
<organism evidence="1 2">
    <name type="scientific">Kocuria marina subsp. indica</name>
    <dbReference type="NCBI Taxonomy" id="1049583"/>
    <lineage>
        <taxon>Bacteria</taxon>
        <taxon>Bacillati</taxon>
        <taxon>Actinomycetota</taxon>
        <taxon>Actinomycetes</taxon>
        <taxon>Micrococcales</taxon>
        <taxon>Micrococcaceae</taxon>
        <taxon>Kocuria</taxon>
    </lineage>
</organism>
<evidence type="ECO:0000313" key="1">
    <source>
        <dbReference type="EMBL" id="SMF12071.1"/>
    </source>
</evidence>
<dbReference type="AlphaFoldDB" id="A0A1X7DAW1"/>